<feature type="transmembrane region" description="Helical" evidence="6">
    <location>
        <begin position="124"/>
        <end position="144"/>
    </location>
</feature>
<evidence type="ECO:0000313" key="8">
    <source>
        <dbReference type="EMBL" id="MBB6541997.1"/>
    </source>
</evidence>
<name>A0A7X0TSC7_9GAMM</name>
<keyword evidence="4 6" id="KW-1133">Transmembrane helix</keyword>
<feature type="transmembrane region" description="Helical" evidence="6">
    <location>
        <begin position="188"/>
        <end position="209"/>
    </location>
</feature>
<dbReference type="AlphaFoldDB" id="A0A7X0TSC7"/>
<feature type="transmembrane region" description="Helical" evidence="6">
    <location>
        <begin position="7"/>
        <end position="29"/>
    </location>
</feature>
<dbReference type="InterPro" id="IPR000620">
    <property type="entry name" value="EamA_dom"/>
</dbReference>
<feature type="transmembrane region" description="Helical" evidence="6">
    <location>
        <begin position="272"/>
        <end position="292"/>
    </location>
</feature>
<keyword evidence="3 6" id="KW-0812">Transmembrane</keyword>
<comment type="caution">
    <text evidence="8">The sequence shown here is derived from an EMBL/GenBank/DDBJ whole genome shotgun (WGS) entry which is preliminary data.</text>
</comment>
<comment type="subcellular location">
    <subcellularLocation>
        <location evidence="1">Membrane</location>
        <topology evidence="1">Multi-pass membrane protein</topology>
    </subcellularLocation>
</comment>
<dbReference type="Pfam" id="PF00892">
    <property type="entry name" value="EamA"/>
    <property type="match status" value="2"/>
</dbReference>
<evidence type="ECO:0000256" key="2">
    <source>
        <dbReference type="ARBA" id="ARBA00007362"/>
    </source>
</evidence>
<evidence type="ECO:0000256" key="1">
    <source>
        <dbReference type="ARBA" id="ARBA00004141"/>
    </source>
</evidence>
<dbReference type="InterPro" id="IPR050638">
    <property type="entry name" value="AA-Vitamin_Transporters"/>
</dbReference>
<evidence type="ECO:0000256" key="6">
    <source>
        <dbReference type="SAM" id="Phobius"/>
    </source>
</evidence>
<dbReference type="SUPFAM" id="SSF103481">
    <property type="entry name" value="Multidrug resistance efflux transporter EmrE"/>
    <property type="match status" value="2"/>
</dbReference>
<accession>A0A7X0TSC7</accession>
<feature type="transmembrane region" description="Helical" evidence="6">
    <location>
        <begin position="35"/>
        <end position="54"/>
    </location>
</feature>
<feature type="transmembrane region" description="Helical" evidence="6">
    <location>
        <begin position="247"/>
        <end position="266"/>
    </location>
</feature>
<reference evidence="8 9" key="1">
    <citation type="submission" date="2020-08" db="EMBL/GenBank/DDBJ databases">
        <title>Genomic Encyclopedia of Type Strains, Phase IV (KMG-IV): sequencing the most valuable type-strain genomes for metagenomic binning, comparative biology and taxonomic classification.</title>
        <authorList>
            <person name="Goeker M."/>
        </authorList>
    </citation>
    <scope>NUCLEOTIDE SEQUENCE [LARGE SCALE GENOMIC DNA]</scope>
    <source>
        <strain evidence="8 9">DSM 26287</strain>
    </source>
</reference>
<feature type="domain" description="EamA" evidence="7">
    <location>
        <begin position="6"/>
        <end position="138"/>
    </location>
</feature>
<evidence type="ECO:0000259" key="7">
    <source>
        <dbReference type="Pfam" id="PF00892"/>
    </source>
</evidence>
<proteinExistence type="inferred from homology"/>
<keyword evidence="9" id="KW-1185">Reference proteome</keyword>
<keyword evidence="5 6" id="KW-0472">Membrane</keyword>
<dbReference type="InterPro" id="IPR037185">
    <property type="entry name" value="EmrE-like"/>
</dbReference>
<evidence type="ECO:0000256" key="3">
    <source>
        <dbReference type="ARBA" id="ARBA00022692"/>
    </source>
</evidence>
<feature type="transmembrane region" description="Helical" evidence="6">
    <location>
        <begin position="156"/>
        <end position="176"/>
    </location>
</feature>
<gene>
    <name evidence="8" type="ORF">HNQ55_000472</name>
</gene>
<comment type="similarity">
    <text evidence="2">Belongs to the EamA transporter family.</text>
</comment>
<feature type="transmembrane region" description="Helical" evidence="6">
    <location>
        <begin position="215"/>
        <end position="235"/>
    </location>
</feature>
<feature type="transmembrane region" description="Helical" evidence="6">
    <location>
        <begin position="66"/>
        <end position="87"/>
    </location>
</feature>
<sequence length="316" mass="34895">MNNELKAHLQVVLATLIVAGSFIATANISDQLHPISLNLMRFCIATLALAPFVLFKKNPLKKLIRVMPRSLVISFFYSGYFACHFISMLSTSALNVGSLFTLTPLITALLSIFFFKQKLTVTSLFIYLLGMMGTIWVIFEGNYQLLSQLALNKGDLIFSLGVLFMGGFTISMKLLYRGDDVTIMTFGNLLGGVIWMFIAALVLGVSLNWQSFDYQYFPSMAYLALAATFITSYLYQKASTVLKPINVSAYIYLNPLCVALMAIVVFKESVAPIIWIGIGASTLATLILQYLANKNVALTTPDKSTKTNKEAVITTK</sequence>
<organism evidence="8 9">
    <name type="scientific">Thalassotalea piscium</name>
    <dbReference type="NCBI Taxonomy" id="1230533"/>
    <lineage>
        <taxon>Bacteria</taxon>
        <taxon>Pseudomonadati</taxon>
        <taxon>Pseudomonadota</taxon>
        <taxon>Gammaproteobacteria</taxon>
        <taxon>Alteromonadales</taxon>
        <taxon>Colwelliaceae</taxon>
        <taxon>Thalassotalea</taxon>
    </lineage>
</organism>
<dbReference type="Proteomes" id="UP000537141">
    <property type="component" value="Unassembled WGS sequence"/>
</dbReference>
<dbReference type="GO" id="GO:0016020">
    <property type="term" value="C:membrane"/>
    <property type="evidence" value="ECO:0007669"/>
    <property type="project" value="UniProtKB-SubCell"/>
</dbReference>
<protein>
    <submittedName>
        <fullName evidence="8">Drug/metabolite transporter (DMT)-like permease</fullName>
    </submittedName>
</protein>
<dbReference type="PANTHER" id="PTHR32322">
    <property type="entry name" value="INNER MEMBRANE TRANSPORTER"/>
    <property type="match status" value="1"/>
</dbReference>
<feature type="domain" description="EamA" evidence="7">
    <location>
        <begin position="153"/>
        <end position="288"/>
    </location>
</feature>
<feature type="transmembrane region" description="Helical" evidence="6">
    <location>
        <begin position="93"/>
        <end position="115"/>
    </location>
</feature>
<evidence type="ECO:0000256" key="4">
    <source>
        <dbReference type="ARBA" id="ARBA00022989"/>
    </source>
</evidence>
<evidence type="ECO:0000313" key="9">
    <source>
        <dbReference type="Proteomes" id="UP000537141"/>
    </source>
</evidence>
<dbReference type="EMBL" id="JACHHU010000002">
    <property type="protein sequence ID" value="MBB6541997.1"/>
    <property type="molecule type" value="Genomic_DNA"/>
</dbReference>
<dbReference type="PANTHER" id="PTHR32322:SF2">
    <property type="entry name" value="EAMA DOMAIN-CONTAINING PROTEIN"/>
    <property type="match status" value="1"/>
</dbReference>
<evidence type="ECO:0000256" key="5">
    <source>
        <dbReference type="ARBA" id="ARBA00023136"/>
    </source>
</evidence>
<dbReference type="RefSeq" id="WP_184422114.1">
    <property type="nucleotide sequence ID" value="NZ_AP027362.1"/>
</dbReference>